<dbReference type="SUPFAM" id="SSF100879">
    <property type="entry name" value="Lesion bypass DNA polymerase (Y-family), little finger domain"/>
    <property type="match status" value="1"/>
</dbReference>
<dbReference type="InterPro" id="IPR043502">
    <property type="entry name" value="DNA/RNA_pol_sf"/>
</dbReference>
<comment type="similarity">
    <text evidence="1">Belongs to the DNA polymerase type-Y family.</text>
</comment>
<dbReference type="PROSITE" id="PS50173">
    <property type="entry name" value="UMUC"/>
    <property type="match status" value="1"/>
</dbReference>
<dbReference type="CDD" id="cd03586">
    <property type="entry name" value="PolY_Pol_IV_kappa"/>
    <property type="match status" value="1"/>
</dbReference>
<dbReference type="GO" id="GO:0003887">
    <property type="term" value="F:DNA-directed DNA polymerase activity"/>
    <property type="evidence" value="ECO:0007669"/>
    <property type="project" value="InterPro"/>
</dbReference>
<dbReference type="Pfam" id="PF11799">
    <property type="entry name" value="IMS_C"/>
    <property type="match status" value="1"/>
</dbReference>
<dbReference type="Gene3D" id="3.40.1170.60">
    <property type="match status" value="1"/>
</dbReference>
<dbReference type="Gene3D" id="3.30.1490.100">
    <property type="entry name" value="DNA polymerase, Y-family, little finger domain"/>
    <property type="match status" value="1"/>
</dbReference>
<dbReference type="InterPro" id="IPR050116">
    <property type="entry name" value="DNA_polymerase-Y"/>
</dbReference>
<dbReference type="InterPro" id="IPR022880">
    <property type="entry name" value="DNApol_IV"/>
</dbReference>
<feature type="domain" description="UmuC" evidence="2">
    <location>
        <begin position="16"/>
        <end position="194"/>
    </location>
</feature>
<dbReference type="PANTHER" id="PTHR11076">
    <property type="entry name" value="DNA REPAIR POLYMERASE UMUC / TRANSFERASE FAMILY MEMBER"/>
    <property type="match status" value="1"/>
</dbReference>
<evidence type="ECO:0000313" key="4">
    <source>
        <dbReference type="Proteomes" id="UP000034090"/>
    </source>
</evidence>
<evidence type="ECO:0000256" key="1">
    <source>
        <dbReference type="ARBA" id="ARBA00010945"/>
    </source>
</evidence>
<dbReference type="InterPro" id="IPR017961">
    <property type="entry name" value="DNA_pol_Y-fam_little_finger"/>
</dbReference>
<dbReference type="EMBL" id="LCFQ01000013">
    <property type="protein sequence ID" value="KKS97074.1"/>
    <property type="molecule type" value="Genomic_DNA"/>
</dbReference>
<dbReference type="Pfam" id="PF00817">
    <property type="entry name" value="IMS"/>
    <property type="match status" value="1"/>
</dbReference>
<dbReference type="InterPro" id="IPR043128">
    <property type="entry name" value="Rev_trsase/Diguanyl_cyclase"/>
</dbReference>
<protein>
    <submittedName>
        <fullName evidence="3">Nucleotidyltransferase/DNA polymerase involved in DNA repair</fullName>
    </submittedName>
</protein>
<keyword evidence="3" id="KW-0808">Transferase</keyword>
<dbReference type="STRING" id="1618578.UV74_C0013G0196"/>
<dbReference type="GO" id="GO:0009432">
    <property type="term" value="P:SOS response"/>
    <property type="evidence" value="ECO:0007669"/>
    <property type="project" value="TreeGrafter"/>
</dbReference>
<reference evidence="3 4" key="1">
    <citation type="journal article" date="2015" name="Nature">
        <title>rRNA introns, odd ribosomes, and small enigmatic genomes across a large radiation of phyla.</title>
        <authorList>
            <person name="Brown C.T."/>
            <person name="Hug L.A."/>
            <person name="Thomas B.C."/>
            <person name="Sharon I."/>
            <person name="Castelle C.J."/>
            <person name="Singh A."/>
            <person name="Wilkins M.J."/>
            <person name="Williams K.H."/>
            <person name="Banfield J.F."/>
        </authorList>
    </citation>
    <scope>NUCLEOTIDE SEQUENCE [LARGE SCALE GENOMIC DNA]</scope>
</reference>
<dbReference type="GO" id="GO:0006281">
    <property type="term" value="P:DNA repair"/>
    <property type="evidence" value="ECO:0007669"/>
    <property type="project" value="InterPro"/>
</dbReference>
<dbReference type="PANTHER" id="PTHR11076:SF35">
    <property type="entry name" value="DNA REPAIR PROTEIN HOMOLOG YOBH"/>
    <property type="match status" value="1"/>
</dbReference>
<dbReference type="SUPFAM" id="SSF56672">
    <property type="entry name" value="DNA/RNA polymerases"/>
    <property type="match status" value="1"/>
</dbReference>
<name>A0A0G1DH92_9BACT</name>
<gene>
    <name evidence="3" type="ORF">UV74_C0013G0196</name>
</gene>
<dbReference type="GO" id="GO:0003684">
    <property type="term" value="F:damaged DNA binding"/>
    <property type="evidence" value="ECO:0007669"/>
    <property type="project" value="InterPro"/>
</dbReference>
<dbReference type="AlphaFoldDB" id="A0A0G1DH92"/>
<comment type="caution">
    <text evidence="3">The sequence shown here is derived from an EMBL/GenBank/DDBJ whole genome shotgun (WGS) entry which is preliminary data.</text>
</comment>
<dbReference type="Gene3D" id="3.30.70.270">
    <property type="match status" value="1"/>
</dbReference>
<evidence type="ECO:0000313" key="3">
    <source>
        <dbReference type="EMBL" id="KKS97074.1"/>
    </source>
</evidence>
<organism evidence="3 4">
    <name type="scientific">Candidatus Woesebacteria bacterium GW2011_GWB1_43_14</name>
    <dbReference type="NCBI Taxonomy" id="1618578"/>
    <lineage>
        <taxon>Bacteria</taxon>
        <taxon>Candidatus Woeseibacteriota</taxon>
    </lineage>
</organism>
<sequence>MAYPIKINFNPASPTIMHIDLNSCFASIEQQANPLLRGKPVIVAAYTSPKGCVLASSIEAKTYGIKTGMQVKEGQRLYPNLVVLPADPNKYRVVHLNLRKLLSDYTDNLNPKSIDEFVLDLPTKKVHEVALEIKRRITKEVGGWLKVSIGISTNRSLAKLSSNLKKPDGLEVIDKNNYLKAYEKVSLVDLHGINTRLAARLNSAGIYSVIDFYRASFWQINQAFGSVNSYYWYLRLRGWPEIDNVEFERKSFGNSYALSRPLFEVKELSPIIAKLVDKMATRLRASGKVARGIHLAINYRDGSYWHRGKGFKKAFFDTRDFYKEFFGLLLKSSCRKPVRIIAVSCFNLSGSQAKQLELFDDIIKKEKISGSIDRINDFWGDFTVAQASLLKLEDRISDRISFGGVKELEEYKNTPLKLHSH</sequence>
<proteinExistence type="inferred from homology"/>
<accession>A0A0G1DH92</accession>
<dbReference type="GO" id="GO:0042276">
    <property type="term" value="P:error-prone translesion synthesis"/>
    <property type="evidence" value="ECO:0007669"/>
    <property type="project" value="TreeGrafter"/>
</dbReference>
<dbReference type="GO" id="GO:0005829">
    <property type="term" value="C:cytosol"/>
    <property type="evidence" value="ECO:0007669"/>
    <property type="project" value="TreeGrafter"/>
</dbReference>
<evidence type="ECO:0000259" key="2">
    <source>
        <dbReference type="PROSITE" id="PS50173"/>
    </source>
</evidence>
<dbReference type="Proteomes" id="UP000034090">
    <property type="component" value="Unassembled WGS sequence"/>
</dbReference>
<dbReference type="InterPro" id="IPR036775">
    <property type="entry name" value="DNA_pol_Y-fam_lit_finger_sf"/>
</dbReference>
<dbReference type="InterPro" id="IPR001126">
    <property type="entry name" value="UmuC"/>
</dbReference>